<sequence length="183" mass="19474">MPLSQLDANAALIVIDLQKGIVGLPTVTPSAQVVERSAALAKAFRASGRPVVLVNVVASAPGRSDAGHRAFPEDPSFIELVPELEQAPTDHLVSKQRWGAFQDTDLDAWLRGQGVEQVVIVGIATSVGVESTARYANELGYHVVLVPDAMTDLNADAHENSVTRIFPRIAETTDTQTLLATLA</sequence>
<dbReference type="PANTHER" id="PTHR43540:SF7">
    <property type="entry name" value="ISOCHORISMATASE FAMILY PROTEIN YECD"/>
    <property type="match status" value="1"/>
</dbReference>
<dbReference type="GO" id="GO:0016787">
    <property type="term" value="F:hydrolase activity"/>
    <property type="evidence" value="ECO:0007669"/>
    <property type="project" value="UniProtKB-KW"/>
</dbReference>
<evidence type="ECO:0000313" key="3">
    <source>
        <dbReference type="EMBL" id="NII08119.1"/>
    </source>
</evidence>
<accession>A0A7X5ZJT0</accession>
<reference evidence="3 4" key="1">
    <citation type="submission" date="2020-03" db="EMBL/GenBank/DDBJ databases">
        <authorList>
            <person name="Lai Q."/>
        </authorList>
    </citation>
    <scope>NUCLEOTIDE SEQUENCE [LARGE SCALE GENOMIC DNA]</scope>
    <source>
        <strain evidence="3 4">CCUG 25036</strain>
    </source>
</reference>
<dbReference type="InterPro" id="IPR036380">
    <property type="entry name" value="Isochorismatase-like_sf"/>
</dbReference>
<keyword evidence="1 3" id="KW-0378">Hydrolase</keyword>
<dbReference type="Pfam" id="PF00857">
    <property type="entry name" value="Isochorismatase"/>
    <property type="match status" value="1"/>
</dbReference>
<dbReference type="SUPFAM" id="SSF52499">
    <property type="entry name" value="Isochorismatase-like hydrolases"/>
    <property type="match status" value="1"/>
</dbReference>
<dbReference type="RefSeq" id="WP_166950554.1">
    <property type="nucleotide sequence ID" value="NZ_JAARLZ010000010.1"/>
</dbReference>
<evidence type="ECO:0000259" key="2">
    <source>
        <dbReference type="Pfam" id="PF00857"/>
    </source>
</evidence>
<gene>
    <name evidence="3" type="ORF">HBF25_17180</name>
</gene>
<dbReference type="CDD" id="cd00431">
    <property type="entry name" value="cysteine_hydrolases"/>
    <property type="match status" value="1"/>
</dbReference>
<evidence type="ECO:0000313" key="4">
    <source>
        <dbReference type="Proteomes" id="UP000490980"/>
    </source>
</evidence>
<dbReference type="InterPro" id="IPR000868">
    <property type="entry name" value="Isochorismatase-like_dom"/>
</dbReference>
<dbReference type="EMBL" id="JAARLZ010000010">
    <property type="protein sequence ID" value="NII08119.1"/>
    <property type="molecule type" value="Genomic_DNA"/>
</dbReference>
<keyword evidence="4" id="KW-1185">Reference proteome</keyword>
<dbReference type="InterPro" id="IPR050272">
    <property type="entry name" value="Isochorismatase-like_hydrls"/>
</dbReference>
<dbReference type="Proteomes" id="UP000490980">
    <property type="component" value="Unassembled WGS sequence"/>
</dbReference>
<protein>
    <submittedName>
        <fullName evidence="3">Cysteine hydrolase</fullName>
    </submittedName>
</protein>
<name>A0A7X5ZJT0_9GAMM</name>
<dbReference type="PANTHER" id="PTHR43540">
    <property type="entry name" value="PEROXYUREIDOACRYLATE/UREIDOACRYLATE AMIDOHYDROLASE-RELATED"/>
    <property type="match status" value="1"/>
</dbReference>
<dbReference type="AlphaFoldDB" id="A0A7X5ZJT0"/>
<feature type="domain" description="Isochorismatase-like" evidence="2">
    <location>
        <begin position="10"/>
        <end position="176"/>
    </location>
</feature>
<evidence type="ECO:0000256" key="1">
    <source>
        <dbReference type="ARBA" id="ARBA00022801"/>
    </source>
</evidence>
<proteinExistence type="predicted"/>
<organism evidence="3 4">
    <name type="scientific">Luteibacter anthropi</name>
    <dbReference type="NCBI Taxonomy" id="564369"/>
    <lineage>
        <taxon>Bacteria</taxon>
        <taxon>Pseudomonadati</taxon>
        <taxon>Pseudomonadota</taxon>
        <taxon>Gammaproteobacteria</taxon>
        <taxon>Lysobacterales</taxon>
        <taxon>Rhodanobacteraceae</taxon>
        <taxon>Luteibacter</taxon>
    </lineage>
</organism>
<dbReference type="Gene3D" id="3.40.50.850">
    <property type="entry name" value="Isochorismatase-like"/>
    <property type="match status" value="1"/>
</dbReference>
<comment type="caution">
    <text evidence="3">The sequence shown here is derived from an EMBL/GenBank/DDBJ whole genome shotgun (WGS) entry which is preliminary data.</text>
</comment>